<keyword evidence="5" id="KW-0678">Repressor</keyword>
<keyword evidence="9" id="KW-0804">Transcription</keyword>
<organism evidence="13 14">
    <name type="scientific">Deinococcus radiophilus</name>
    <dbReference type="NCBI Taxonomy" id="32062"/>
    <lineage>
        <taxon>Bacteria</taxon>
        <taxon>Thermotogati</taxon>
        <taxon>Deinococcota</taxon>
        <taxon>Deinococci</taxon>
        <taxon>Deinococcales</taxon>
        <taxon>Deinococcaceae</taxon>
        <taxon>Deinococcus</taxon>
    </lineage>
</organism>
<evidence type="ECO:0000259" key="12">
    <source>
        <dbReference type="PROSITE" id="PS50944"/>
    </source>
</evidence>
<evidence type="ECO:0000256" key="11">
    <source>
        <dbReference type="ARBA" id="ARBA00032593"/>
    </source>
</evidence>
<keyword evidence="7" id="KW-0238">DNA-binding</keyword>
<dbReference type="Gene3D" id="1.10.10.10">
    <property type="entry name" value="Winged helix-like DNA-binding domain superfamily/Winged helix DNA-binding domain"/>
    <property type="match status" value="1"/>
</dbReference>
<dbReference type="RefSeq" id="WP_126352441.1">
    <property type="nucleotide sequence ID" value="NZ_CP086382.1"/>
</dbReference>
<proteinExistence type="inferred from homology"/>
<dbReference type="InterPro" id="IPR036390">
    <property type="entry name" value="WH_DNA-bd_sf"/>
</dbReference>
<evidence type="ECO:0000313" key="13">
    <source>
        <dbReference type="EMBL" id="RTR26026.1"/>
    </source>
</evidence>
<dbReference type="Pfam" id="PF01325">
    <property type="entry name" value="Fe_dep_repress"/>
    <property type="match status" value="1"/>
</dbReference>
<feature type="domain" description="HTH dtxR-type" evidence="12">
    <location>
        <begin position="1"/>
        <end position="67"/>
    </location>
</feature>
<dbReference type="PANTHER" id="PTHR33238:SF11">
    <property type="entry name" value="TRANSCRIPTIONAL REGULATOR MNTR"/>
    <property type="match status" value="1"/>
</dbReference>
<dbReference type="EMBL" id="RXPE01000019">
    <property type="protein sequence ID" value="RTR26026.1"/>
    <property type="molecule type" value="Genomic_DNA"/>
</dbReference>
<dbReference type="InterPro" id="IPR022687">
    <property type="entry name" value="HTH_DTXR"/>
</dbReference>
<dbReference type="GO" id="GO:0003700">
    <property type="term" value="F:DNA-binding transcription factor activity"/>
    <property type="evidence" value="ECO:0007669"/>
    <property type="project" value="InterPro"/>
</dbReference>
<evidence type="ECO:0000256" key="6">
    <source>
        <dbReference type="ARBA" id="ARBA00023015"/>
    </source>
</evidence>
<dbReference type="SMART" id="SM00529">
    <property type="entry name" value="HTH_DTXR"/>
    <property type="match status" value="1"/>
</dbReference>
<evidence type="ECO:0000256" key="2">
    <source>
        <dbReference type="ARBA" id="ARBA00007871"/>
    </source>
</evidence>
<evidence type="ECO:0000256" key="9">
    <source>
        <dbReference type="ARBA" id="ARBA00023163"/>
    </source>
</evidence>
<keyword evidence="10" id="KW-0464">Manganese</keyword>
<evidence type="ECO:0000256" key="5">
    <source>
        <dbReference type="ARBA" id="ARBA00022491"/>
    </source>
</evidence>
<dbReference type="InterPro" id="IPR038157">
    <property type="entry name" value="FeoA_core_dom"/>
</dbReference>
<keyword evidence="6" id="KW-0805">Transcription regulation</keyword>
<dbReference type="Pfam" id="PF02742">
    <property type="entry name" value="Fe_dep_repr_C"/>
    <property type="match status" value="1"/>
</dbReference>
<dbReference type="GO" id="GO:0046914">
    <property type="term" value="F:transition metal ion binding"/>
    <property type="evidence" value="ECO:0007669"/>
    <property type="project" value="InterPro"/>
</dbReference>
<dbReference type="GO" id="GO:0046983">
    <property type="term" value="F:protein dimerization activity"/>
    <property type="evidence" value="ECO:0007669"/>
    <property type="project" value="InterPro"/>
</dbReference>
<dbReference type="InterPro" id="IPR036388">
    <property type="entry name" value="WH-like_DNA-bd_sf"/>
</dbReference>
<dbReference type="SUPFAM" id="SSF46785">
    <property type="entry name" value="Winged helix' DNA-binding domain"/>
    <property type="match status" value="1"/>
</dbReference>
<dbReference type="InterPro" id="IPR022689">
    <property type="entry name" value="Iron_dep_repressor"/>
</dbReference>
<comment type="subunit">
    <text evidence="3">Homodimer.</text>
</comment>
<dbReference type="InterPro" id="IPR036421">
    <property type="entry name" value="Fe_dep_repressor_sf"/>
</dbReference>
<comment type="caution">
    <text evidence="13">The sequence shown here is derived from an EMBL/GenBank/DDBJ whole genome shotgun (WGS) entry which is preliminary data.</text>
</comment>
<dbReference type="SMART" id="SM00899">
    <property type="entry name" value="FeoA"/>
    <property type="match status" value="1"/>
</dbReference>
<dbReference type="Pfam" id="PF04023">
    <property type="entry name" value="FeoA"/>
    <property type="match status" value="1"/>
</dbReference>
<dbReference type="PROSITE" id="PS50944">
    <property type="entry name" value="HTH_DTXR"/>
    <property type="match status" value="1"/>
</dbReference>
<dbReference type="InterPro" id="IPR007167">
    <property type="entry name" value="Fe-transptr_FeoA-like"/>
</dbReference>
<protein>
    <recommendedName>
        <fullName evidence="11">Manganese transport regulator</fullName>
    </recommendedName>
</protein>
<dbReference type="GO" id="GO:0005737">
    <property type="term" value="C:cytoplasm"/>
    <property type="evidence" value="ECO:0007669"/>
    <property type="project" value="UniProtKB-SubCell"/>
</dbReference>
<dbReference type="AlphaFoldDB" id="A0A431VS49"/>
<evidence type="ECO:0000256" key="1">
    <source>
        <dbReference type="ARBA" id="ARBA00004496"/>
    </source>
</evidence>
<dbReference type="InterPro" id="IPR050536">
    <property type="entry name" value="DtxR_MntR_Metal-Reg"/>
</dbReference>
<evidence type="ECO:0000256" key="7">
    <source>
        <dbReference type="ARBA" id="ARBA00023125"/>
    </source>
</evidence>
<evidence type="ECO:0000313" key="14">
    <source>
        <dbReference type="Proteomes" id="UP000277766"/>
    </source>
</evidence>
<evidence type="ECO:0000256" key="4">
    <source>
        <dbReference type="ARBA" id="ARBA00022490"/>
    </source>
</evidence>
<dbReference type="InterPro" id="IPR001367">
    <property type="entry name" value="Fe_dep_repressor"/>
</dbReference>
<reference evidence="13 14" key="1">
    <citation type="submission" date="2018-12" db="EMBL/GenBank/DDBJ databases">
        <title>Deinococcus radiophilus ATCC 27603 genome sequencing and assembly.</title>
        <authorList>
            <person name="Maclea K.S."/>
            <person name="Maynard C.R."/>
        </authorList>
    </citation>
    <scope>NUCLEOTIDE SEQUENCE [LARGE SCALE GENOMIC DNA]</scope>
    <source>
        <strain evidence="13 14">ATCC 27603</strain>
    </source>
</reference>
<comment type="subcellular location">
    <subcellularLocation>
        <location evidence="1">Cytoplasm</location>
    </subcellularLocation>
</comment>
<dbReference type="SUPFAM" id="SSF47979">
    <property type="entry name" value="Iron-dependent repressor protein, dimerization domain"/>
    <property type="match status" value="1"/>
</dbReference>
<dbReference type="Proteomes" id="UP000277766">
    <property type="component" value="Unassembled WGS sequence"/>
</dbReference>
<evidence type="ECO:0000256" key="3">
    <source>
        <dbReference type="ARBA" id="ARBA00011738"/>
    </source>
</evidence>
<keyword evidence="14" id="KW-1185">Reference proteome</keyword>
<gene>
    <name evidence="13" type="ORF">EJ104_09260</name>
</gene>
<keyword evidence="8" id="KW-0010">Activator</keyword>
<dbReference type="Gene3D" id="2.30.30.90">
    <property type="match status" value="1"/>
</dbReference>
<evidence type="ECO:0000256" key="8">
    <source>
        <dbReference type="ARBA" id="ARBA00023159"/>
    </source>
</evidence>
<dbReference type="PANTHER" id="PTHR33238">
    <property type="entry name" value="IRON (METAL) DEPENDENT REPRESSOR, DTXR FAMILY"/>
    <property type="match status" value="1"/>
</dbReference>
<comment type="similarity">
    <text evidence="2">Belongs to the DtxR/MntR family.</text>
</comment>
<accession>A0A431VS49</accession>
<dbReference type="GO" id="GO:0003677">
    <property type="term" value="F:DNA binding"/>
    <property type="evidence" value="ECO:0007669"/>
    <property type="project" value="UniProtKB-KW"/>
</dbReference>
<name>A0A431VS49_9DEIO</name>
<sequence>MSEPAAFSPIVENYLKHLYLLGQEGGVSTTALANALNVSPASATSMLRKLADQGLLMHTPYRGAQLTVEGERAALEVLRHHRLLELFLHRALGMPIDEVHEEAERLEHAMSERLETYIAAWLGDPTHDPHGDPIPTLSGELPQRPERRLTSLRVGDSAVVARVPDTHADQLRALMTLGIQPEAEVQLVEAQAALGTVGLRVRAAGSADFSTPVTLAQSVAAQVSVLGEASLDGPLPPASQGQR</sequence>
<evidence type="ECO:0000256" key="10">
    <source>
        <dbReference type="ARBA" id="ARBA00023211"/>
    </source>
</evidence>
<dbReference type="OrthoDB" id="9791355at2"/>
<keyword evidence="4" id="KW-0963">Cytoplasm</keyword>